<keyword evidence="1" id="KW-0547">Nucleotide-binding</keyword>
<accession>A0A9X1QGM0</accession>
<keyword evidence="1" id="KW-0067">ATP-binding</keyword>
<protein>
    <submittedName>
        <fullName evidence="1">ATP-binding protein</fullName>
    </submittedName>
</protein>
<reference evidence="1" key="1">
    <citation type="submission" date="2022-01" db="EMBL/GenBank/DDBJ databases">
        <title>Novel species in genus Dyadobacter.</title>
        <authorList>
            <person name="Ma C."/>
        </authorList>
    </citation>
    <scope>NUCLEOTIDE SEQUENCE</scope>
    <source>
        <strain evidence="1">CY357</strain>
    </source>
</reference>
<dbReference type="AlphaFoldDB" id="A0A9X1QGM0"/>
<evidence type="ECO:0000313" key="1">
    <source>
        <dbReference type="EMBL" id="MCF2501360.1"/>
    </source>
</evidence>
<dbReference type="RefSeq" id="WP_235179532.1">
    <property type="nucleotide sequence ID" value="NZ_JAKFFV010000019.1"/>
</dbReference>
<evidence type="ECO:0000313" key="2">
    <source>
        <dbReference type="Proteomes" id="UP001139411"/>
    </source>
</evidence>
<dbReference type="Proteomes" id="UP001139411">
    <property type="component" value="Unassembled WGS sequence"/>
</dbReference>
<dbReference type="InterPro" id="IPR036890">
    <property type="entry name" value="HATPase_C_sf"/>
</dbReference>
<sequence>MDEKYEDAIPTPEFLIKSIAEQGYSLETSISDLIDNSVSANADKIEILIDPDSYPFTLFLVDNGDGMSESVLKQCMQFPSTSPENSREKSDLGRFGLGMKTASFAQTRRFTVISKKKGAEKYCARTWDVDYLKKKGSWRILINTQEEILEYLDKYRGLSNGYFNKFEDFEPNTIIVWQKLYKFEDHLDGNDRTNSLKNQITEITTEYLALVFHRFMERKICPLQIRVNNKLIEPFNPFPTNQTDLRLIESRQKVFKSDIISLEGYVLPVRSIEESKEVHNIWTTKSRGLMDMEGLYIYRSDRIILFGGWNGIIRKSPRLQLARLKVEVGNKIDDLLHLNVAKSQVSIPFDLKIGFLKYIAELREQAEKEYYNRGIRKISSAKSDSVPQLFERHATNRGTQIEINSKFPLVQLISNSMDYEQQKEFELLLKMVNNLVNKLGRANEDDNKIDVSTDSDDESDLYNTIQKLLISGTSKEVIRLAILPALGYRIDNIPPHINQLLN</sequence>
<organism evidence="1 2">
    <name type="scientific">Dyadobacter chenhuakuii</name>
    <dbReference type="NCBI Taxonomy" id="2909339"/>
    <lineage>
        <taxon>Bacteria</taxon>
        <taxon>Pseudomonadati</taxon>
        <taxon>Bacteroidota</taxon>
        <taxon>Cytophagia</taxon>
        <taxon>Cytophagales</taxon>
        <taxon>Spirosomataceae</taxon>
        <taxon>Dyadobacter</taxon>
    </lineage>
</organism>
<dbReference type="Gene3D" id="3.30.565.10">
    <property type="entry name" value="Histidine kinase-like ATPase, C-terminal domain"/>
    <property type="match status" value="1"/>
</dbReference>
<dbReference type="Pfam" id="PF13589">
    <property type="entry name" value="HATPase_c_3"/>
    <property type="match status" value="1"/>
</dbReference>
<dbReference type="SUPFAM" id="SSF55874">
    <property type="entry name" value="ATPase domain of HSP90 chaperone/DNA topoisomerase II/histidine kinase"/>
    <property type="match status" value="1"/>
</dbReference>
<dbReference type="EMBL" id="JAKFFV010000019">
    <property type="protein sequence ID" value="MCF2501360.1"/>
    <property type="molecule type" value="Genomic_DNA"/>
</dbReference>
<name>A0A9X1QGM0_9BACT</name>
<comment type="caution">
    <text evidence="1">The sequence shown here is derived from an EMBL/GenBank/DDBJ whole genome shotgun (WGS) entry which is preliminary data.</text>
</comment>
<dbReference type="GO" id="GO:0005524">
    <property type="term" value="F:ATP binding"/>
    <property type="evidence" value="ECO:0007669"/>
    <property type="project" value="UniProtKB-KW"/>
</dbReference>
<gene>
    <name evidence="1" type="ORF">L0661_23785</name>
</gene>
<proteinExistence type="predicted"/>